<dbReference type="SUPFAM" id="SSF53474">
    <property type="entry name" value="alpha/beta-Hydrolases"/>
    <property type="match status" value="1"/>
</dbReference>
<keyword evidence="4" id="KW-1185">Reference proteome</keyword>
<dbReference type="Gene3D" id="3.40.50.1820">
    <property type="entry name" value="alpha/beta hydrolase"/>
    <property type="match status" value="1"/>
</dbReference>
<feature type="region of interest" description="Disordered" evidence="1">
    <location>
        <begin position="1"/>
        <end position="45"/>
    </location>
</feature>
<protein>
    <recommendedName>
        <fullName evidence="2">Serine aminopeptidase S33 domain-containing protein</fullName>
    </recommendedName>
</protein>
<evidence type="ECO:0000259" key="2">
    <source>
        <dbReference type="Pfam" id="PF12146"/>
    </source>
</evidence>
<feature type="domain" description="Serine aminopeptidase S33" evidence="2">
    <location>
        <begin position="126"/>
        <end position="211"/>
    </location>
</feature>
<evidence type="ECO:0000313" key="3">
    <source>
        <dbReference type="EMBL" id="KAK3169342.1"/>
    </source>
</evidence>
<sequence length="317" mass="34904">MAKSVLPSTWENRFKEPGKGAPWVTESSVANEAEEEEPHYTTPPSSEILASEVHNELGLNVLYALQDRKILTTNSYNLSAVYCEPTTNVSSRTNTVQVLVHGATLSKVMWDFPYQPEKYSWVRHATSEGFSTLAFDQVGAGNSSKPDGLLEAQCQTYVETIHQIVEMLRGRQTSGKKFDKVITIGFSLGSISLVSLAKQYPADADALVLHGFSWNAATLYQGFFAGLQEAAALIDPQKWGYLPSTYTTQSTPASREATVFYGNFDPGIVPIDFALRDFDTLGASITIPSHSLYVWEYTGPVFLGNGNGKLPLPIFRR</sequence>
<dbReference type="InterPro" id="IPR029058">
    <property type="entry name" value="AB_hydrolase_fold"/>
</dbReference>
<dbReference type="EMBL" id="JASNWA010000009">
    <property type="protein sequence ID" value="KAK3169342.1"/>
    <property type="molecule type" value="Genomic_DNA"/>
</dbReference>
<evidence type="ECO:0000256" key="1">
    <source>
        <dbReference type="SAM" id="MobiDB-lite"/>
    </source>
</evidence>
<name>A0AAD9Z3L7_9LECA</name>
<comment type="caution">
    <text evidence="3">The sequence shown here is derived from an EMBL/GenBank/DDBJ whole genome shotgun (WGS) entry which is preliminary data.</text>
</comment>
<accession>A0AAD9Z3L7</accession>
<gene>
    <name evidence="3" type="ORF">OEA41_008725</name>
</gene>
<evidence type="ECO:0000313" key="4">
    <source>
        <dbReference type="Proteomes" id="UP001276659"/>
    </source>
</evidence>
<feature type="compositionally biased region" description="Polar residues" evidence="1">
    <location>
        <begin position="1"/>
        <end position="11"/>
    </location>
</feature>
<proteinExistence type="predicted"/>
<dbReference type="Pfam" id="PF12146">
    <property type="entry name" value="Hydrolase_4"/>
    <property type="match status" value="1"/>
</dbReference>
<organism evidence="3 4">
    <name type="scientific">Lepraria neglecta</name>
    <dbReference type="NCBI Taxonomy" id="209136"/>
    <lineage>
        <taxon>Eukaryota</taxon>
        <taxon>Fungi</taxon>
        <taxon>Dikarya</taxon>
        <taxon>Ascomycota</taxon>
        <taxon>Pezizomycotina</taxon>
        <taxon>Lecanoromycetes</taxon>
        <taxon>OSLEUM clade</taxon>
        <taxon>Lecanoromycetidae</taxon>
        <taxon>Lecanorales</taxon>
        <taxon>Lecanorineae</taxon>
        <taxon>Stereocaulaceae</taxon>
        <taxon>Lepraria</taxon>
    </lineage>
</organism>
<dbReference type="InterPro" id="IPR022742">
    <property type="entry name" value="Hydrolase_4"/>
</dbReference>
<reference evidence="3" key="1">
    <citation type="submission" date="2022-11" db="EMBL/GenBank/DDBJ databases">
        <title>Chromosomal genome sequence assembly and mating type (MAT) locus characterization of the leprose asexual lichenized fungus Lepraria neglecta (Nyl.) Erichsen.</title>
        <authorList>
            <person name="Allen J.L."/>
            <person name="Pfeffer B."/>
        </authorList>
    </citation>
    <scope>NUCLEOTIDE SEQUENCE</scope>
    <source>
        <strain evidence="3">Allen 5258</strain>
    </source>
</reference>
<dbReference type="AlphaFoldDB" id="A0AAD9Z3L7"/>
<dbReference type="Proteomes" id="UP001276659">
    <property type="component" value="Unassembled WGS sequence"/>
</dbReference>